<reference evidence="1" key="1">
    <citation type="submission" date="2009-09" db="EMBL/GenBank/DDBJ databases">
        <authorList>
            <person name="Weinstock G."/>
            <person name="Sodergren E."/>
            <person name="Clifton S."/>
            <person name="Fulton L."/>
            <person name="Fulton B."/>
            <person name="Courtney L."/>
            <person name="Fronick C."/>
            <person name="Harrison M."/>
            <person name="Strong C."/>
            <person name="Farmer C."/>
            <person name="Delahaunty K."/>
            <person name="Markovic C."/>
            <person name="Hall O."/>
            <person name="Minx P."/>
            <person name="Tomlinson C."/>
            <person name="Mitreva M."/>
            <person name="Nelson J."/>
            <person name="Hou S."/>
            <person name="Wollam A."/>
            <person name="Pepin K.H."/>
            <person name="Johnson M."/>
            <person name="Bhonagiri V."/>
            <person name="Nash W.E."/>
            <person name="Warren W."/>
            <person name="Chinwalla A."/>
            <person name="Mardis E.R."/>
            <person name="Wilson R.K."/>
        </authorList>
    </citation>
    <scope>NUCLEOTIDE SEQUENCE [LARGE SCALE GENOMIC DNA]</scope>
    <source>
        <strain evidence="1">ATCC 51259</strain>
    </source>
</reference>
<evidence type="ECO:0000313" key="1">
    <source>
        <dbReference type="EMBL" id="EEX71643.1"/>
    </source>
</evidence>
<gene>
    <name evidence="1" type="ORF">GCWU000325_01175</name>
</gene>
<dbReference type="AlphaFoldDB" id="C9LG34"/>
<dbReference type="EMBL" id="ACIJ02000018">
    <property type="protein sequence ID" value="EEX71643.1"/>
    <property type="molecule type" value="Genomic_DNA"/>
</dbReference>
<name>C9LG34_9BACT</name>
<comment type="caution">
    <text evidence="1">The sequence shown here is derived from an EMBL/GenBank/DDBJ whole genome shotgun (WGS) entry which is preliminary data.</text>
</comment>
<keyword evidence="2" id="KW-1185">Reference proteome</keyword>
<dbReference type="Proteomes" id="UP000003460">
    <property type="component" value="Unassembled WGS sequence"/>
</dbReference>
<proteinExistence type="predicted"/>
<sequence length="54" mass="6375">MILKNLIVKKTQRRRYLHTSQNLSASVYATKIAEICYINKQKIQHLFLRIVLSS</sequence>
<organism evidence="1 2">
    <name type="scientific">Alloprevotella tannerae ATCC 51259</name>
    <dbReference type="NCBI Taxonomy" id="626522"/>
    <lineage>
        <taxon>Bacteria</taxon>
        <taxon>Pseudomonadati</taxon>
        <taxon>Bacteroidota</taxon>
        <taxon>Bacteroidia</taxon>
        <taxon>Bacteroidales</taxon>
        <taxon>Prevotellaceae</taxon>
        <taxon>Alloprevotella</taxon>
    </lineage>
</organism>
<dbReference type="HOGENOM" id="CLU_3046678_0_0_10"/>
<evidence type="ECO:0000313" key="2">
    <source>
        <dbReference type="Proteomes" id="UP000003460"/>
    </source>
</evidence>
<protein>
    <submittedName>
        <fullName evidence="1">Uncharacterized protein</fullName>
    </submittedName>
</protein>
<accession>C9LG34</accession>